<proteinExistence type="predicted"/>
<accession>A0A1F6EFE0</accession>
<dbReference type="Proteomes" id="UP000178392">
    <property type="component" value="Unassembled WGS sequence"/>
</dbReference>
<sequence length="83" mass="9588">MIHTTIPPPNWFFFRCTACGKTYPVAEDTLRKFLTKPLARRLDKRLATGVYNVILTFTKRCPACKPDNPDAQVELSIVRQRIH</sequence>
<evidence type="ECO:0000313" key="1">
    <source>
        <dbReference type="EMBL" id="OGG72367.1"/>
    </source>
</evidence>
<name>A0A1F6EFE0_9BACT</name>
<reference evidence="1 2" key="1">
    <citation type="journal article" date="2016" name="Nat. Commun.">
        <title>Thousands of microbial genomes shed light on interconnected biogeochemical processes in an aquifer system.</title>
        <authorList>
            <person name="Anantharaman K."/>
            <person name="Brown C.T."/>
            <person name="Hug L.A."/>
            <person name="Sharon I."/>
            <person name="Castelle C.J."/>
            <person name="Probst A.J."/>
            <person name="Thomas B.C."/>
            <person name="Singh A."/>
            <person name="Wilkins M.J."/>
            <person name="Karaoz U."/>
            <person name="Brodie E.L."/>
            <person name="Williams K.H."/>
            <person name="Hubbard S.S."/>
            <person name="Banfield J.F."/>
        </authorList>
    </citation>
    <scope>NUCLEOTIDE SEQUENCE [LARGE SCALE GENOMIC DNA]</scope>
</reference>
<protein>
    <submittedName>
        <fullName evidence="1">Uncharacterized protein</fullName>
    </submittedName>
</protein>
<comment type="caution">
    <text evidence="1">The sequence shown here is derived from an EMBL/GenBank/DDBJ whole genome shotgun (WGS) entry which is preliminary data.</text>
</comment>
<dbReference type="EMBL" id="MFLS01000002">
    <property type="protein sequence ID" value="OGG72367.1"/>
    <property type="molecule type" value="Genomic_DNA"/>
</dbReference>
<evidence type="ECO:0000313" key="2">
    <source>
        <dbReference type="Proteomes" id="UP000178392"/>
    </source>
</evidence>
<gene>
    <name evidence="1" type="ORF">A3E65_01545</name>
</gene>
<dbReference type="AlphaFoldDB" id="A0A1F6EFE0"/>
<organism evidence="1 2">
    <name type="scientific">Candidatus Kaiserbacteria bacterium RIFCSPHIGHO2_12_FULL_56_13</name>
    <dbReference type="NCBI Taxonomy" id="1798505"/>
    <lineage>
        <taxon>Bacteria</taxon>
        <taxon>Candidatus Kaiseribacteriota</taxon>
    </lineage>
</organism>